<dbReference type="Proteomes" id="UP000054024">
    <property type="component" value="Unassembled WGS sequence"/>
</dbReference>
<dbReference type="RefSeq" id="WP_062155465.1">
    <property type="nucleotide sequence ID" value="NZ_KQ947992.1"/>
</dbReference>
<sequence length="714" mass="77035">MVGEYGGDHLDLRGGDFKGPVVTKGNFYQQAAAPTALDALPARAAGFTGRDDELGRLLDALDPSAAGGGSVPVLVAALSGLGGVGKTALAVEAAHRACAKGWFPGGVLFLDLHGYDDDPVTGEQALEALLRALGVEPEHIPVRADERGALFRSLLAERGRERGAVLVVADNASSPDQVRPLLPGDVRHRLLVTSRSKLPQLGARLLALGELAPQEAYELLDRALRIADPADSRIAGEAEAAMRLARRCGQLPLALQIAAALLVLDGDRPVAELAAGLSESRDRLAHLDDGERSVRAAFDLSYRRLPADQARLLRLLALAPGAEVTEAAVTALTGEDVPPSRTLAALTRAHLVERGSRRGRWRLHDLVRAFGAGVVAGDPELRKEGEAARERVLDFYVRWVTAADDRLRWLPGTAEPERFADRAEALAWLDGERAGLVAAVSWGREKRFASRAVRLAQCLRVYLDWRRHFDDLTTVMRTVLEVAHRAGDRHHEATAWTSLGLALREADRVAEAIEAHTRARDLFRADGDCHREAAAWNNLGLALRAADRVAEAMEAHRRARDLSRAEGDRHGEATAWNNLGLALRKADRVAEAIEAHTRARDLFRADGDRHGEATAWNNLGLALEEAGRVADEIAAYGKALEIHREFEDWHRAGVTLGNLAVAHEDARLPADAHAYWLQAADAYTQAQATNEAAIARARAAAVDGTPQAAPPVTP</sequence>
<dbReference type="EMBL" id="LMWJ01000023">
    <property type="protein sequence ID" value="KUM70925.1"/>
    <property type="molecule type" value="Genomic_DNA"/>
</dbReference>
<dbReference type="PANTHER" id="PTHR47691">
    <property type="entry name" value="REGULATOR-RELATED"/>
    <property type="match status" value="1"/>
</dbReference>
<dbReference type="Pfam" id="PF13424">
    <property type="entry name" value="TPR_12"/>
    <property type="match status" value="1"/>
</dbReference>
<gene>
    <name evidence="1" type="ORF">AQI70_29795</name>
</gene>
<dbReference type="AlphaFoldDB" id="A0A124GXG7"/>
<evidence type="ECO:0000313" key="1">
    <source>
        <dbReference type="EMBL" id="KUM70925.1"/>
    </source>
</evidence>
<name>A0A124GXG7_9ACTN</name>
<comment type="caution">
    <text evidence="1">The sequence shown here is derived from an EMBL/GenBank/DDBJ whole genome shotgun (WGS) entry which is preliminary data.</text>
</comment>
<keyword evidence="2" id="KW-1185">Reference proteome</keyword>
<dbReference type="PANTHER" id="PTHR47691:SF3">
    <property type="entry name" value="HTH-TYPE TRANSCRIPTIONAL REGULATOR RV0890C-RELATED"/>
    <property type="match status" value="1"/>
</dbReference>
<dbReference type="STRING" id="146536.AQI70_29795"/>
<dbReference type="SUPFAM" id="SSF52540">
    <property type="entry name" value="P-loop containing nucleoside triphosphate hydrolases"/>
    <property type="match status" value="1"/>
</dbReference>
<evidence type="ECO:0000313" key="2">
    <source>
        <dbReference type="Proteomes" id="UP000054024"/>
    </source>
</evidence>
<dbReference type="SUPFAM" id="SSF48452">
    <property type="entry name" value="TPR-like"/>
    <property type="match status" value="1"/>
</dbReference>
<dbReference type="PRINTS" id="PR00364">
    <property type="entry name" value="DISEASERSIST"/>
</dbReference>
<dbReference type="SMART" id="SM00028">
    <property type="entry name" value="TPR"/>
    <property type="match status" value="4"/>
</dbReference>
<dbReference type="OrthoDB" id="3349744at2"/>
<dbReference type="InterPro" id="IPR027417">
    <property type="entry name" value="P-loop_NTPase"/>
</dbReference>
<protein>
    <submittedName>
        <fullName evidence="1">Regulator</fullName>
    </submittedName>
</protein>
<proteinExistence type="predicted"/>
<dbReference type="Gene3D" id="3.40.50.300">
    <property type="entry name" value="P-loop containing nucleotide triphosphate hydrolases"/>
    <property type="match status" value="1"/>
</dbReference>
<dbReference type="Gene3D" id="1.25.40.10">
    <property type="entry name" value="Tetratricopeptide repeat domain"/>
    <property type="match status" value="1"/>
</dbReference>
<accession>A0A124GXG7</accession>
<organism evidence="1 2">
    <name type="scientific">Streptomyces curacoi</name>
    <dbReference type="NCBI Taxonomy" id="146536"/>
    <lineage>
        <taxon>Bacteria</taxon>
        <taxon>Bacillati</taxon>
        <taxon>Actinomycetota</taxon>
        <taxon>Actinomycetes</taxon>
        <taxon>Kitasatosporales</taxon>
        <taxon>Streptomycetaceae</taxon>
        <taxon>Streptomyces</taxon>
    </lineage>
</organism>
<dbReference type="InterPro" id="IPR011990">
    <property type="entry name" value="TPR-like_helical_dom_sf"/>
</dbReference>
<reference evidence="1 2" key="1">
    <citation type="submission" date="2015-10" db="EMBL/GenBank/DDBJ databases">
        <title>Draft genome sequence of Streptomyces curacoi DSM 40107, type strain for the species Streptomyces curacoi.</title>
        <authorList>
            <person name="Ruckert C."/>
            <person name="Winkler A."/>
            <person name="Kalinowski J."/>
            <person name="Kampfer P."/>
            <person name="Glaeser S."/>
        </authorList>
    </citation>
    <scope>NUCLEOTIDE SEQUENCE [LARGE SCALE GENOMIC DNA]</scope>
    <source>
        <strain evidence="1 2">DSM 40107</strain>
    </source>
</reference>
<dbReference type="InterPro" id="IPR019734">
    <property type="entry name" value="TPR_rpt"/>
</dbReference>